<evidence type="ECO:0000256" key="1">
    <source>
        <dbReference type="ARBA" id="ARBA00011738"/>
    </source>
</evidence>
<dbReference type="InterPro" id="IPR006195">
    <property type="entry name" value="aa-tRNA-synth_II"/>
</dbReference>
<evidence type="ECO:0000313" key="8">
    <source>
        <dbReference type="Proteomes" id="UP000028839"/>
    </source>
</evidence>
<dbReference type="SUPFAM" id="SSF55681">
    <property type="entry name" value="Class II aaRS and biotin synthetases"/>
    <property type="match status" value="1"/>
</dbReference>
<dbReference type="InterPro" id="IPR018149">
    <property type="entry name" value="Lys-tRNA-synth_II_C"/>
</dbReference>
<evidence type="ECO:0000313" key="7">
    <source>
        <dbReference type="EMBL" id="KFI18502.1"/>
    </source>
</evidence>
<dbReference type="InterPro" id="IPR045864">
    <property type="entry name" value="aa-tRNA-synth_II/BPL/LPL"/>
</dbReference>
<dbReference type="EMBL" id="JPGN01000079">
    <property type="protein sequence ID" value="KFI18502.1"/>
    <property type="molecule type" value="Genomic_DNA"/>
</dbReference>
<evidence type="ECO:0000256" key="3">
    <source>
        <dbReference type="ARBA" id="ARBA00022741"/>
    </source>
</evidence>
<comment type="caution">
    <text evidence="7">The sequence shown here is derived from an EMBL/GenBank/DDBJ whole genome shotgun (WGS) entry which is preliminary data.</text>
</comment>
<dbReference type="AlphaFoldDB" id="A0A0E2ZJS6"/>
<protein>
    <submittedName>
        <fullName evidence="7">PoxB regulator PoxA</fullName>
        <ecNumber evidence="7">6.1.1.6</ecNumber>
    </submittedName>
</protein>
<keyword evidence="3" id="KW-0547">Nucleotide-binding</keyword>
<dbReference type="GO" id="GO:0006430">
    <property type="term" value="P:lysyl-tRNA aminoacylation"/>
    <property type="evidence" value="ECO:0007669"/>
    <property type="project" value="InterPro"/>
</dbReference>
<dbReference type="GO" id="GO:0005524">
    <property type="term" value="F:ATP binding"/>
    <property type="evidence" value="ECO:0007669"/>
    <property type="project" value="UniProtKB-KW"/>
</dbReference>
<sequence>MVKTEAPWRPQADKKALEARAQLLADIRHFFARRGVLEVETPILSTAAATAPHLHSLVTTYQGPQAPKEGQQLFLQTSPEHAMKRLLAAGSGPIYQIARVFRNGESGRRHNPEFTLLEWYRPGFDHLALMEEVDILLSLLLGTSAGERLSYREVFHRYLGIDVFTASDKTLARLANVQGFHDVAASGGQARQIYLDFLLANVIEPQLGQERPCFIYDYPASDAQLARIRPPSESCSRPLAERFEVYLKGMELANGYHELCDAVEQRQRFGADLIQRKRGGLSEVPMDKFLLAALEQGLPACAGVALGVDRLLMLLLNSARIEEVLAFPLIRI</sequence>
<dbReference type="NCBIfam" id="NF006828">
    <property type="entry name" value="PRK09350.1"/>
    <property type="match status" value="1"/>
</dbReference>
<dbReference type="InterPro" id="IPR004525">
    <property type="entry name" value="EpmA"/>
</dbReference>
<dbReference type="Gene3D" id="3.30.930.10">
    <property type="entry name" value="Bira Bifunctional Protein, Domain 2"/>
    <property type="match status" value="1"/>
</dbReference>
<name>A0A0E2ZJS6_9GAMM</name>
<gene>
    <name evidence="7" type="ORF">IB75_13950</name>
</gene>
<proteinExistence type="predicted"/>
<comment type="catalytic activity">
    <reaction evidence="5">
        <text>D-beta-lysine + L-lysyl-[protein] + ATP = N(6)-((3R)-3,6-diaminohexanoyl)-L-lysyl-[protein] + AMP + diphosphate + H(+)</text>
        <dbReference type="Rhea" id="RHEA:83435"/>
        <dbReference type="Rhea" id="RHEA-COMP:9752"/>
        <dbReference type="Rhea" id="RHEA-COMP:20131"/>
        <dbReference type="ChEBI" id="CHEBI:15378"/>
        <dbReference type="ChEBI" id="CHEBI:29969"/>
        <dbReference type="ChEBI" id="CHEBI:30616"/>
        <dbReference type="ChEBI" id="CHEBI:33019"/>
        <dbReference type="ChEBI" id="CHEBI:84138"/>
        <dbReference type="ChEBI" id="CHEBI:156053"/>
        <dbReference type="ChEBI" id="CHEBI:456215"/>
    </reaction>
    <physiologicalReaction direction="left-to-right" evidence="5">
        <dbReference type="Rhea" id="RHEA:83436"/>
    </physiologicalReaction>
</comment>
<reference evidence="7 8" key="1">
    <citation type="submission" date="2014-07" db="EMBL/GenBank/DDBJ databases">
        <title>Comparative analysis of Nitrosococcus oceani genome inventories of strains from Pacific and Atlantic gyres.</title>
        <authorList>
            <person name="Lim C.K."/>
            <person name="Wang L."/>
            <person name="Sayavedra-Soto L.A."/>
            <person name="Klotz M.G."/>
        </authorList>
    </citation>
    <scope>NUCLEOTIDE SEQUENCE [LARGE SCALE GENOMIC DNA]</scope>
    <source>
        <strain evidence="7 8">C-27</strain>
    </source>
</reference>
<dbReference type="InterPro" id="IPR004364">
    <property type="entry name" value="Aa-tRNA-synt_II"/>
</dbReference>
<evidence type="ECO:0000259" key="6">
    <source>
        <dbReference type="PROSITE" id="PS50862"/>
    </source>
</evidence>
<dbReference type="Proteomes" id="UP000028839">
    <property type="component" value="Unassembled WGS sequence"/>
</dbReference>
<dbReference type="EC" id="6.1.1.6" evidence="7"/>
<keyword evidence="2 7" id="KW-0436">Ligase</keyword>
<evidence type="ECO:0000256" key="2">
    <source>
        <dbReference type="ARBA" id="ARBA00022598"/>
    </source>
</evidence>
<dbReference type="GO" id="GO:0000049">
    <property type="term" value="F:tRNA binding"/>
    <property type="evidence" value="ECO:0007669"/>
    <property type="project" value="TreeGrafter"/>
</dbReference>
<dbReference type="HOGENOM" id="CLU_008255_1_1_6"/>
<dbReference type="Pfam" id="PF00152">
    <property type="entry name" value="tRNA-synt_2"/>
    <property type="match status" value="1"/>
</dbReference>
<evidence type="ECO:0000256" key="4">
    <source>
        <dbReference type="ARBA" id="ARBA00022840"/>
    </source>
</evidence>
<dbReference type="PROSITE" id="PS50862">
    <property type="entry name" value="AA_TRNA_LIGASE_II"/>
    <property type="match status" value="1"/>
</dbReference>
<feature type="domain" description="Aminoacyl-transfer RNA synthetases class-II family profile" evidence="6">
    <location>
        <begin position="23"/>
        <end position="328"/>
    </location>
</feature>
<dbReference type="OrthoDB" id="9802326at2"/>
<dbReference type="NCBIfam" id="TIGR00462">
    <property type="entry name" value="genX"/>
    <property type="match status" value="1"/>
</dbReference>
<evidence type="ECO:0000256" key="5">
    <source>
        <dbReference type="ARBA" id="ARBA00052794"/>
    </source>
</evidence>
<keyword evidence="4" id="KW-0067">ATP-binding</keyword>
<organism evidence="7 8">
    <name type="scientific">Nitrosococcus oceani C-27</name>
    <dbReference type="NCBI Taxonomy" id="314279"/>
    <lineage>
        <taxon>Bacteria</taxon>
        <taxon>Pseudomonadati</taxon>
        <taxon>Pseudomonadota</taxon>
        <taxon>Gammaproteobacteria</taxon>
        <taxon>Chromatiales</taxon>
        <taxon>Chromatiaceae</taxon>
        <taxon>Nitrosococcus</taxon>
    </lineage>
</organism>
<dbReference type="GO" id="GO:0004824">
    <property type="term" value="F:lysine-tRNA ligase activity"/>
    <property type="evidence" value="ECO:0007669"/>
    <property type="project" value="UniProtKB-EC"/>
</dbReference>
<dbReference type="PANTHER" id="PTHR42918">
    <property type="entry name" value="LYSYL-TRNA SYNTHETASE"/>
    <property type="match status" value="1"/>
</dbReference>
<accession>A0A0E2ZJS6</accession>
<comment type="subunit">
    <text evidence="1">Homodimer.</text>
</comment>
<dbReference type="PRINTS" id="PR00982">
    <property type="entry name" value="TRNASYNTHLYS"/>
</dbReference>
<dbReference type="FunFam" id="3.30.930.10:FF:000017">
    <property type="entry name" value="Elongation factor P--(R)-beta-lysine ligase"/>
    <property type="match status" value="1"/>
</dbReference>
<dbReference type="GO" id="GO:0005829">
    <property type="term" value="C:cytosol"/>
    <property type="evidence" value="ECO:0007669"/>
    <property type="project" value="TreeGrafter"/>
</dbReference>
<dbReference type="PANTHER" id="PTHR42918:SF6">
    <property type="entry name" value="ELONGATION FACTOR P--(R)-BETA-LYSINE LIGASE"/>
    <property type="match status" value="1"/>
</dbReference>